<dbReference type="EMBL" id="CM001258">
    <property type="protein sequence ID" value="EHH27133.1"/>
    <property type="molecule type" value="Genomic_DNA"/>
</dbReference>
<organism evidence="1">
    <name type="scientific">Macaca mulatta</name>
    <name type="common">Rhesus macaque</name>
    <dbReference type="NCBI Taxonomy" id="9544"/>
    <lineage>
        <taxon>Eukaryota</taxon>
        <taxon>Metazoa</taxon>
        <taxon>Chordata</taxon>
        <taxon>Craniata</taxon>
        <taxon>Vertebrata</taxon>
        <taxon>Euteleostomi</taxon>
        <taxon>Mammalia</taxon>
        <taxon>Eutheria</taxon>
        <taxon>Euarchontoglires</taxon>
        <taxon>Primates</taxon>
        <taxon>Haplorrhini</taxon>
        <taxon>Catarrhini</taxon>
        <taxon>Cercopithecidae</taxon>
        <taxon>Cercopithecinae</taxon>
        <taxon>Macaca</taxon>
    </lineage>
</organism>
<dbReference type="Proteomes" id="UP000013456">
    <property type="component" value="Chromosome 6"/>
</dbReference>
<sequence>YLPPSCCVPGLEDQEEGKLEAGVCNTAARLARDGGGNRDGTVAGALGGRPE</sequence>
<feature type="non-terminal residue" evidence="1">
    <location>
        <position position="51"/>
    </location>
</feature>
<name>G7MV12_MACMU</name>
<dbReference type="AlphaFoldDB" id="G7MV12"/>
<reference evidence="1" key="1">
    <citation type="journal article" date="2011" name="Nat. Biotechnol.">
        <title>Genome sequencing and comparison of two nonhuman primate animal models, the cynomolgus and Chinese rhesus macaques.</title>
        <authorList>
            <person name="Yan G."/>
            <person name="Zhang G."/>
            <person name="Fang X."/>
            <person name="Zhang Y."/>
            <person name="Li C."/>
            <person name="Ling F."/>
            <person name="Cooper D.N."/>
            <person name="Li Q."/>
            <person name="Li Y."/>
            <person name="van Gool A.J."/>
            <person name="Du H."/>
            <person name="Chen J."/>
            <person name="Chen R."/>
            <person name="Zhang P."/>
            <person name="Huang Z."/>
            <person name="Thompson J.R."/>
            <person name="Meng Y."/>
            <person name="Bai Y."/>
            <person name="Wang J."/>
            <person name="Zhuo M."/>
            <person name="Wang T."/>
            <person name="Huang Y."/>
            <person name="Wei L."/>
            <person name="Li J."/>
            <person name="Wang Z."/>
            <person name="Hu H."/>
            <person name="Yang P."/>
            <person name="Le L."/>
            <person name="Stenson P.D."/>
            <person name="Li B."/>
            <person name="Liu X."/>
            <person name="Ball E.V."/>
            <person name="An N."/>
            <person name="Huang Q."/>
            <person name="Zhang Y."/>
            <person name="Fan W."/>
            <person name="Zhang X."/>
            <person name="Li Y."/>
            <person name="Wang W."/>
            <person name="Katze M.G."/>
            <person name="Su B."/>
            <person name="Nielsen R."/>
            <person name="Yang H."/>
            <person name="Wang J."/>
            <person name="Wang X."/>
            <person name="Wang J."/>
        </authorList>
    </citation>
    <scope>NUCLEOTIDE SEQUENCE [LARGE SCALE GENOMIC DNA]</scope>
    <source>
        <strain evidence="1">CR-5</strain>
    </source>
</reference>
<proteinExistence type="predicted"/>
<feature type="non-terminal residue" evidence="1">
    <location>
        <position position="1"/>
    </location>
</feature>
<evidence type="ECO:0000313" key="1">
    <source>
        <dbReference type="EMBL" id="EHH27133.1"/>
    </source>
</evidence>
<protein>
    <submittedName>
        <fullName evidence="1">Uncharacterized protein</fullName>
    </submittedName>
</protein>
<accession>G7MV12</accession>
<gene>
    <name evidence="1" type="ORF">EGK_17258</name>
</gene>